<keyword evidence="6 8" id="KW-0067">ATP-binding</keyword>
<reference evidence="12" key="1">
    <citation type="journal article" date="2019" name="Int. J. Syst. Evol. Microbiol.">
        <title>The Global Catalogue of Microorganisms (GCM) 10K type strain sequencing project: providing services to taxonomists for standard genome sequencing and annotation.</title>
        <authorList>
            <consortium name="The Broad Institute Genomics Platform"/>
            <consortium name="The Broad Institute Genome Sequencing Center for Infectious Disease"/>
            <person name="Wu L."/>
            <person name="Ma J."/>
        </authorList>
    </citation>
    <scope>NUCLEOTIDE SEQUENCE [LARGE SCALE GENOMIC DNA]</scope>
    <source>
        <strain evidence="12">JCM 17555</strain>
    </source>
</reference>
<keyword evidence="5 8" id="KW-0547">Nucleotide-binding</keyword>
<name>A0ABP7PAS4_9GAMM</name>
<evidence type="ECO:0000256" key="2">
    <source>
        <dbReference type="ARBA" id="ARBA00008772"/>
    </source>
</evidence>
<dbReference type="PANTHER" id="PTHR38761">
    <property type="entry name" value="GLUTAMATE--CYSTEINE LIGASE"/>
    <property type="match status" value="1"/>
</dbReference>
<accession>A0ABP7PAS4</accession>
<proteinExistence type="inferred from homology"/>
<organism evidence="11 12">
    <name type="scientific">Allohahella marinimesophila</name>
    <dbReference type="NCBI Taxonomy" id="1054972"/>
    <lineage>
        <taxon>Bacteria</taxon>
        <taxon>Pseudomonadati</taxon>
        <taxon>Pseudomonadota</taxon>
        <taxon>Gammaproteobacteria</taxon>
        <taxon>Oceanospirillales</taxon>
        <taxon>Hahellaceae</taxon>
        <taxon>Allohahella</taxon>
    </lineage>
</organism>
<evidence type="ECO:0000256" key="4">
    <source>
        <dbReference type="ARBA" id="ARBA00022684"/>
    </source>
</evidence>
<evidence type="ECO:0000256" key="9">
    <source>
        <dbReference type="RuleBase" id="RU004391"/>
    </source>
</evidence>
<dbReference type="NCBIfam" id="TIGR01434">
    <property type="entry name" value="glu_cys_ligase"/>
    <property type="match status" value="1"/>
</dbReference>
<evidence type="ECO:0000256" key="6">
    <source>
        <dbReference type="ARBA" id="ARBA00022840"/>
    </source>
</evidence>
<evidence type="ECO:0000256" key="8">
    <source>
        <dbReference type="HAMAP-Rule" id="MF_00578"/>
    </source>
</evidence>
<evidence type="ECO:0000313" key="11">
    <source>
        <dbReference type="EMBL" id="GAA3962628.1"/>
    </source>
</evidence>
<keyword evidence="12" id="KW-1185">Reference proteome</keyword>
<dbReference type="SUPFAM" id="SSF55931">
    <property type="entry name" value="Glutamine synthetase/guanido kinase"/>
    <property type="match status" value="1"/>
</dbReference>
<evidence type="ECO:0000256" key="1">
    <source>
        <dbReference type="ARBA" id="ARBA00005006"/>
    </source>
</evidence>
<keyword evidence="4 8" id="KW-0317">Glutathione biosynthesis</keyword>
<comment type="catalytic activity">
    <reaction evidence="7 8 9">
        <text>L-cysteine + L-glutamate + ATP = gamma-L-glutamyl-L-cysteine + ADP + phosphate + H(+)</text>
        <dbReference type="Rhea" id="RHEA:13285"/>
        <dbReference type="ChEBI" id="CHEBI:15378"/>
        <dbReference type="ChEBI" id="CHEBI:29985"/>
        <dbReference type="ChEBI" id="CHEBI:30616"/>
        <dbReference type="ChEBI" id="CHEBI:35235"/>
        <dbReference type="ChEBI" id="CHEBI:43474"/>
        <dbReference type="ChEBI" id="CHEBI:58173"/>
        <dbReference type="ChEBI" id="CHEBI:456216"/>
        <dbReference type="EC" id="6.3.2.2"/>
    </reaction>
</comment>
<evidence type="ECO:0000259" key="10">
    <source>
        <dbReference type="Pfam" id="PF04262"/>
    </source>
</evidence>
<dbReference type="EMBL" id="BAABBO010000009">
    <property type="protein sequence ID" value="GAA3962628.1"/>
    <property type="molecule type" value="Genomic_DNA"/>
</dbReference>
<comment type="pathway">
    <text evidence="1 8 9">Sulfur metabolism; glutathione biosynthesis; glutathione from L-cysteine and L-glutamate: step 1/2.</text>
</comment>
<dbReference type="InterPro" id="IPR007370">
    <property type="entry name" value="Glu_cys_ligase"/>
</dbReference>
<comment type="caution">
    <text evidence="11">The sequence shown here is derived from an EMBL/GenBank/DDBJ whole genome shotgun (WGS) entry which is preliminary data.</text>
</comment>
<dbReference type="EC" id="6.3.2.2" evidence="8"/>
<keyword evidence="3 8" id="KW-0436">Ligase</keyword>
<dbReference type="InterPro" id="IPR014746">
    <property type="entry name" value="Gln_synth/guanido_kin_cat_dom"/>
</dbReference>
<evidence type="ECO:0000256" key="3">
    <source>
        <dbReference type="ARBA" id="ARBA00022598"/>
    </source>
</evidence>
<dbReference type="HAMAP" id="MF_00578">
    <property type="entry name" value="Glu_cys_ligase"/>
    <property type="match status" value="1"/>
</dbReference>
<dbReference type="Pfam" id="PF04262">
    <property type="entry name" value="Glu_cys_ligase"/>
    <property type="match status" value="1"/>
</dbReference>
<evidence type="ECO:0000256" key="7">
    <source>
        <dbReference type="ARBA" id="ARBA00048819"/>
    </source>
</evidence>
<dbReference type="InterPro" id="IPR006334">
    <property type="entry name" value="Glut_cys_ligase"/>
</dbReference>
<evidence type="ECO:0000313" key="12">
    <source>
        <dbReference type="Proteomes" id="UP001501337"/>
    </source>
</evidence>
<dbReference type="Proteomes" id="UP001501337">
    <property type="component" value="Unassembled WGS sequence"/>
</dbReference>
<comment type="similarity">
    <text evidence="2 8">Belongs to the glutamate--cysteine ligase type 1 family. Type 1 subfamily.</text>
</comment>
<dbReference type="RefSeq" id="WP_344805985.1">
    <property type="nucleotide sequence ID" value="NZ_BAABBO010000009.1"/>
</dbReference>
<feature type="domain" description="Glutamate--cysteine ligase" evidence="10">
    <location>
        <begin position="24"/>
        <end position="397"/>
    </location>
</feature>
<dbReference type="Gene3D" id="3.30.590.20">
    <property type="match status" value="1"/>
</dbReference>
<protein>
    <recommendedName>
        <fullName evidence="8">Glutamate--cysteine ligase</fullName>
        <ecNumber evidence="8">6.3.2.2</ecNumber>
    </recommendedName>
    <alternativeName>
        <fullName evidence="8">Gamma-ECS</fullName>
        <shortName evidence="8">GCS</shortName>
    </alternativeName>
    <alternativeName>
        <fullName evidence="8">Gamma-glutamylcysteine synthetase</fullName>
    </alternativeName>
</protein>
<sequence length="549" mass="61331">MKIRPIQFSAFVTDVAPALKQSGAIRFGVERECLRCDQSGMIAQTDHPTTLGATLTHPLITTDYSEALLELITPPLDTADELLDSLERIHRYVSQNLAEGETLWPASMPCRLDGPDSIRIAEYGPSNIGQMKHIYRRGLETRYGRTMQSIAGLHFNFSLSETFWSSYLALAGATLAPPPRVTAENGCQSNDDMLRSEAYFGLIRNFRRWSWLLMYLFGASPVVDKSFLQQQPHKLTDFGNENFGLPWATSLRMGDIGYKNNAQDSLNICFNHLDSYTQTLYNATHTPYPRYQAIGMKKDGAYLQLNTHILQIENEYYSSVRPKRVARSGEKPTAALRRGGVEYIEVRCLDINPFLPLGADADQVSFMELFLVTCLFAKSPYISIEDCHHIDSNFASVVNAGRQPGLELSVPGEEGYESIALTSWGHTILDAMQVTADLIAGDVAGRRPEDYAKAISMARARLEDAALTPSAMVLDQLQDQRFIDWGLRLAAEHQAELHSQRCDAEDRQRFADAARQSLEDAAAIAAADEVDFDTFLERYMADSPIGEQD</sequence>
<evidence type="ECO:0000256" key="5">
    <source>
        <dbReference type="ARBA" id="ARBA00022741"/>
    </source>
</evidence>
<gene>
    <name evidence="8 11" type="primary">gshA</name>
    <name evidence="11" type="ORF">GCM10022278_20710</name>
</gene>
<dbReference type="GO" id="GO:0016874">
    <property type="term" value="F:ligase activity"/>
    <property type="evidence" value="ECO:0007669"/>
    <property type="project" value="UniProtKB-KW"/>
</dbReference>
<dbReference type="PANTHER" id="PTHR38761:SF1">
    <property type="entry name" value="GLUTAMATE--CYSTEINE LIGASE"/>
    <property type="match status" value="1"/>
</dbReference>